<dbReference type="EnsemblMetazoa" id="GAUT009326-RA">
    <property type="protein sequence ID" value="GAUT009326-PA"/>
    <property type="gene ID" value="GAUT009326"/>
</dbReference>
<proteinExistence type="predicted"/>
<dbReference type="PANTHER" id="PTHR14248">
    <property type="entry name" value="CYCLIN Y, ISOFORM A"/>
    <property type="match status" value="1"/>
</dbReference>
<dbReference type="AlphaFoldDB" id="A0A1A9UME8"/>
<name>A0A1A9UME8_GLOAU</name>
<dbReference type="Proteomes" id="UP000078200">
    <property type="component" value="Unassembled WGS sequence"/>
</dbReference>
<reference evidence="1" key="1">
    <citation type="submission" date="2020-05" db="UniProtKB">
        <authorList>
            <consortium name="EnsemblMetazoa"/>
        </authorList>
    </citation>
    <scope>IDENTIFICATION</scope>
    <source>
        <strain evidence="1">TTRI</strain>
    </source>
</reference>
<evidence type="ECO:0000313" key="1">
    <source>
        <dbReference type="EnsemblMetazoa" id="GAUT009326-PA"/>
    </source>
</evidence>
<dbReference type="STRING" id="7395.A0A1A9UME8"/>
<organism evidence="1 2">
    <name type="scientific">Glossina austeni</name>
    <name type="common">Savannah tsetse fly</name>
    <dbReference type="NCBI Taxonomy" id="7395"/>
    <lineage>
        <taxon>Eukaryota</taxon>
        <taxon>Metazoa</taxon>
        <taxon>Ecdysozoa</taxon>
        <taxon>Arthropoda</taxon>
        <taxon>Hexapoda</taxon>
        <taxon>Insecta</taxon>
        <taxon>Pterygota</taxon>
        <taxon>Neoptera</taxon>
        <taxon>Endopterygota</taxon>
        <taxon>Diptera</taxon>
        <taxon>Brachycera</taxon>
        <taxon>Muscomorpha</taxon>
        <taxon>Hippoboscoidea</taxon>
        <taxon>Glossinidae</taxon>
        <taxon>Glossina</taxon>
    </lineage>
</organism>
<protein>
    <submittedName>
        <fullName evidence="1">Uncharacterized protein</fullName>
    </submittedName>
</protein>
<evidence type="ECO:0000313" key="2">
    <source>
        <dbReference type="Proteomes" id="UP000078200"/>
    </source>
</evidence>
<keyword evidence="2" id="KW-1185">Reference proteome</keyword>
<accession>A0A1A9UME8</accession>
<dbReference type="VEuPathDB" id="VectorBase:GAUT009326"/>
<sequence length="207" mass="24899">MEVYDDESQKINVQTIWCGQILWCAAILLDKLLEKFPVERIESEIYCLPIRWHCMKRKSNDKFDDLYDSIYELMDRLQQPLPEPHLVFQECTLNIEFYSNDFICSVSNKTSHICLDTFRYNHVFNFDLFHLRRTIWNVCRIGRGALQLETNDLRVHFIGFQDMNELERQFLELLQFNSNVPFSVFAKYYFDLHRLAESHNNLNNIEP</sequence>